<comment type="pathway">
    <text evidence="1">Protein modification; protein ubiquitination.</text>
</comment>
<name>A0A8S0RRB4_OLEEU</name>
<dbReference type="EMBL" id="CACTIH010003680">
    <property type="protein sequence ID" value="CAA2981763.1"/>
    <property type="molecule type" value="Genomic_DNA"/>
</dbReference>
<dbReference type="CDD" id="cd18186">
    <property type="entry name" value="BTB_POZ_ZBTB_KLHL-like"/>
    <property type="match status" value="1"/>
</dbReference>
<evidence type="ECO:0000259" key="4">
    <source>
        <dbReference type="PROSITE" id="PS50097"/>
    </source>
</evidence>
<dbReference type="InterPro" id="IPR011333">
    <property type="entry name" value="SKP1/BTB/POZ_sf"/>
</dbReference>
<proteinExistence type="predicted"/>
<evidence type="ECO:0000313" key="6">
    <source>
        <dbReference type="Proteomes" id="UP000594638"/>
    </source>
</evidence>
<feature type="region of interest" description="Disordered" evidence="3">
    <location>
        <begin position="1"/>
        <end position="37"/>
    </location>
</feature>
<feature type="domain" description="BTB" evidence="4">
    <location>
        <begin position="111"/>
        <end position="189"/>
    </location>
</feature>
<dbReference type="Pfam" id="PF00651">
    <property type="entry name" value="BTB"/>
    <property type="match status" value="1"/>
</dbReference>
<dbReference type="CDD" id="cd14733">
    <property type="entry name" value="BACK"/>
    <property type="match status" value="1"/>
</dbReference>
<protein>
    <submittedName>
        <fullName evidence="5">BTB POZ domain-containing At4g08455</fullName>
    </submittedName>
</protein>
<sequence length="295" mass="33425">MRRSQHRRRRFSSDTDADFDDEEEDEGEDEDYDEDGSVVRRGKMKCISCKEEYGARDAGTCRECYEEAGETEEELKREIEDLKAKVNFLRLLSTGSGGPISISRSNTLAFSDVVLIASGSTDSADTQTSFPSVPAHRAVLTSRSPVFRAMLENEMEESISGTIKVSDASYDALRAFVSYLYTAEACLDEHMACDLLVLAEKYQVTHLKTHCEKFLMSRLNWENSLPYYAFAHQHSAKCLLDASLSFIMDNMDKLSKREEYMELVEKDPRVVVEIYEAYLSKQVNTAASKDPNTKL</sequence>
<dbReference type="SMART" id="SM00225">
    <property type="entry name" value="BTB"/>
    <property type="match status" value="1"/>
</dbReference>
<dbReference type="AlphaFoldDB" id="A0A8S0RRB4"/>
<evidence type="ECO:0000256" key="3">
    <source>
        <dbReference type="SAM" id="MobiDB-lite"/>
    </source>
</evidence>
<dbReference type="FunFam" id="1.25.40.420:FF:000026">
    <property type="entry name" value="BTB/POZ domain-containing protein"/>
    <property type="match status" value="1"/>
</dbReference>
<organism evidence="5 6">
    <name type="scientific">Olea europaea subsp. europaea</name>
    <dbReference type="NCBI Taxonomy" id="158383"/>
    <lineage>
        <taxon>Eukaryota</taxon>
        <taxon>Viridiplantae</taxon>
        <taxon>Streptophyta</taxon>
        <taxon>Embryophyta</taxon>
        <taxon>Tracheophyta</taxon>
        <taxon>Spermatophyta</taxon>
        <taxon>Magnoliopsida</taxon>
        <taxon>eudicotyledons</taxon>
        <taxon>Gunneridae</taxon>
        <taxon>Pentapetalae</taxon>
        <taxon>asterids</taxon>
        <taxon>lamiids</taxon>
        <taxon>Lamiales</taxon>
        <taxon>Oleaceae</taxon>
        <taxon>Oleeae</taxon>
        <taxon>Olea</taxon>
    </lineage>
</organism>
<dbReference type="Proteomes" id="UP000594638">
    <property type="component" value="Unassembled WGS sequence"/>
</dbReference>
<comment type="caution">
    <text evidence="5">The sequence shown here is derived from an EMBL/GenBank/DDBJ whole genome shotgun (WGS) entry which is preliminary data.</text>
</comment>
<evidence type="ECO:0000313" key="5">
    <source>
        <dbReference type="EMBL" id="CAA2981763.1"/>
    </source>
</evidence>
<evidence type="ECO:0000256" key="2">
    <source>
        <dbReference type="SAM" id="Coils"/>
    </source>
</evidence>
<dbReference type="Gene3D" id="3.30.710.10">
    <property type="entry name" value="Potassium Channel Kv1.1, Chain A"/>
    <property type="match status" value="1"/>
</dbReference>
<dbReference type="OrthoDB" id="6359816at2759"/>
<evidence type="ECO:0000256" key="1">
    <source>
        <dbReference type="ARBA" id="ARBA00004906"/>
    </source>
</evidence>
<feature type="coiled-coil region" evidence="2">
    <location>
        <begin position="65"/>
        <end position="92"/>
    </location>
</feature>
<dbReference type="SUPFAM" id="SSF54695">
    <property type="entry name" value="POZ domain"/>
    <property type="match status" value="1"/>
</dbReference>
<feature type="compositionally biased region" description="Acidic residues" evidence="3">
    <location>
        <begin position="15"/>
        <end position="36"/>
    </location>
</feature>
<dbReference type="Gene3D" id="1.25.40.420">
    <property type="match status" value="1"/>
</dbReference>
<dbReference type="PROSITE" id="PS50097">
    <property type="entry name" value="BTB"/>
    <property type="match status" value="1"/>
</dbReference>
<accession>A0A8S0RRB4</accession>
<keyword evidence="6" id="KW-1185">Reference proteome</keyword>
<gene>
    <name evidence="5" type="ORF">OLEA9_A062947</name>
</gene>
<dbReference type="PANTHER" id="PTHR24413">
    <property type="entry name" value="SPECKLE-TYPE POZ PROTEIN"/>
    <property type="match status" value="1"/>
</dbReference>
<reference evidence="5 6" key="1">
    <citation type="submission" date="2019-12" db="EMBL/GenBank/DDBJ databases">
        <authorList>
            <person name="Alioto T."/>
            <person name="Alioto T."/>
            <person name="Gomez Garrido J."/>
        </authorList>
    </citation>
    <scope>NUCLEOTIDE SEQUENCE [LARGE SCALE GENOMIC DNA]</scope>
</reference>
<dbReference type="Gramene" id="OE9A062947T1">
    <property type="protein sequence ID" value="OE9A062947C1"/>
    <property type="gene ID" value="OE9A062947"/>
</dbReference>
<keyword evidence="2" id="KW-0175">Coiled coil</keyword>
<dbReference type="InterPro" id="IPR000210">
    <property type="entry name" value="BTB/POZ_dom"/>
</dbReference>
<feature type="compositionally biased region" description="Basic residues" evidence="3">
    <location>
        <begin position="1"/>
        <end position="10"/>
    </location>
</feature>